<reference evidence="1 2" key="1">
    <citation type="submission" date="2018-08" db="EMBL/GenBank/DDBJ databases">
        <title>A genome reference for cultivated species of the human gut microbiota.</title>
        <authorList>
            <person name="Zou Y."/>
            <person name="Xue W."/>
            <person name="Luo G."/>
        </authorList>
    </citation>
    <scope>NUCLEOTIDE SEQUENCE [LARGE SCALE GENOMIC DNA]</scope>
    <source>
        <strain evidence="1 2">AM09-18</strain>
    </source>
</reference>
<organism evidence="1 2">
    <name type="scientific">Phocaeicola vulgatus</name>
    <name type="common">Bacteroides vulgatus</name>
    <dbReference type="NCBI Taxonomy" id="821"/>
    <lineage>
        <taxon>Bacteria</taxon>
        <taxon>Pseudomonadati</taxon>
        <taxon>Bacteroidota</taxon>
        <taxon>Bacteroidia</taxon>
        <taxon>Bacteroidales</taxon>
        <taxon>Bacteroidaceae</taxon>
        <taxon>Phocaeicola</taxon>
    </lineage>
</organism>
<dbReference type="AlphaFoldDB" id="A0A415DDC8"/>
<comment type="caution">
    <text evidence="1">The sequence shown here is derived from an EMBL/GenBank/DDBJ whole genome shotgun (WGS) entry which is preliminary data.</text>
</comment>
<name>A0A415DDC8_PHOVU</name>
<dbReference type="EMBL" id="QRMN01000052">
    <property type="protein sequence ID" value="RHJ72377.1"/>
    <property type="molecule type" value="Genomic_DNA"/>
</dbReference>
<protein>
    <submittedName>
        <fullName evidence="1">Uncharacterized protein</fullName>
    </submittedName>
</protein>
<evidence type="ECO:0000313" key="2">
    <source>
        <dbReference type="Proteomes" id="UP000283958"/>
    </source>
</evidence>
<proteinExistence type="predicted"/>
<dbReference type="RefSeq" id="WP_118327877.1">
    <property type="nucleotide sequence ID" value="NZ_QRMN01000052.1"/>
</dbReference>
<dbReference type="Proteomes" id="UP000283958">
    <property type="component" value="Unassembled WGS sequence"/>
</dbReference>
<evidence type="ECO:0000313" key="1">
    <source>
        <dbReference type="EMBL" id="RHJ72377.1"/>
    </source>
</evidence>
<gene>
    <name evidence="1" type="ORF">DW105_17160</name>
</gene>
<accession>A0A415DDC8</accession>
<sequence length="236" mass="25856">METTELWNKTLKAATALPVVKVNRIEFIQKELAPYCTSEQIALAISDSPTKVLTKSQLNKIANGCINWHTTLVCSASALSGLPGGWFLAAAIPADIAQFYAHIFALTQKLLYLYGWPDLQDEKGKLNDETANILTLFVGAMMGSREAVQAINAITKALAEQVVKRLPRVALTRYGFYNVAKQVGKWIGIRLTKDSFAKGAGKVIPLIGAPISAALTYWTFKPMASKLKKQLDNNLE</sequence>